<keyword evidence="5" id="KW-1185">Reference proteome</keyword>
<dbReference type="PANTHER" id="PTHR22870:SF466">
    <property type="entry name" value="ANKYRIN REPEAT-CONTAINING PROTEIN"/>
    <property type="match status" value="1"/>
</dbReference>
<accession>A0AAV5GSC6</accession>
<reference evidence="4 5" key="1">
    <citation type="submission" date="2021-12" db="EMBL/GenBank/DDBJ databases">
        <title>High titer production of polyol ester of fatty acids by Rhodotorula paludigena BS15 towards product separation-free biomass refinery.</title>
        <authorList>
            <person name="Mano J."/>
            <person name="Ono H."/>
            <person name="Tanaka T."/>
            <person name="Naito K."/>
            <person name="Sushida H."/>
            <person name="Ike M."/>
            <person name="Tokuyasu K."/>
            <person name="Kitaoka M."/>
        </authorList>
    </citation>
    <scope>NUCLEOTIDE SEQUENCE [LARGE SCALE GENOMIC DNA]</scope>
    <source>
        <strain evidence="4 5">BS15</strain>
    </source>
</reference>
<dbReference type="Gene3D" id="2.130.10.30">
    <property type="entry name" value="Regulator of chromosome condensation 1/beta-lactamase-inhibitor protein II"/>
    <property type="match status" value="2"/>
</dbReference>
<name>A0AAV5GSC6_9BASI</name>
<feature type="compositionally biased region" description="Polar residues" evidence="3">
    <location>
        <begin position="400"/>
        <end position="410"/>
    </location>
</feature>
<feature type="region of interest" description="Disordered" evidence="3">
    <location>
        <begin position="400"/>
        <end position="457"/>
    </location>
</feature>
<dbReference type="AlphaFoldDB" id="A0AAV5GSC6"/>
<proteinExistence type="predicted"/>
<evidence type="ECO:0000256" key="2">
    <source>
        <dbReference type="PROSITE-ProRule" id="PRU00235"/>
    </source>
</evidence>
<feature type="repeat" description="RCC1" evidence="2">
    <location>
        <begin position="208"/>
        <end position="268"/>
    </location>
</feature>
<dbReference type="Pfam" id="PF00415">
    <property type="entry name" value="RCC1"/>
    <property type="match status" value="1"/>
</dbReference>
<dbReference type="Proteomes" id="UP001342314">
    <property type="component" value="Unassembled WGS sequence"/>
</dbReference>
<evidence type="ECO:0008006" key="6">
    <source>
        <dbReference type="Google" id="ProtNLM"/>
    </source>
</evidence>
<evidence type="ECO:0000313" key="4">
    <source>
        <dbReference type="EMBL" id="GJN92134.1"/>
    </source>
</evidence>
<dbReference type="EMBL" id="BQKY01000010">
    <property type="protein sequence ID" value="GJN92134.1"/>
    <property type="molecule type" value="Genomic_DNA"/>
</dbReference>
<feature type="repeat" description="RCC1" evidence="2">
    <location>
        <begin position="6"/>
        <end position="58"/>
    </location>
</feature>
<dbReference type="InterPro" id="IPR000408">
    <property type="entry name" value="Reg_chr_condens"/>
</dbReference>
<feature type="repeat" description="RCC1" evidence="2">
    <location>
        <begin position="488"/>
        <end position="567"/>
    </location>
</feature>
<evidence type="ECO:0000313" key="5">
    <source>
        <dbReference type="Proteomes" id="UP001342314"/>
    </source>
</evidence>
<comment type="caution">
    <text evidence="4">The sequence shown here is derived from an EMBL/GenBank/DDBJ whole genome shotgun (WGS) entry which is preliminary data.</text>
</comment>
<organism evidence="4 5">
    <name type="scientific">Rhodotorula paludigena</name>
    <dbReference type="NCBI Taxonomy" id="86838"/>
    <lineage>
        <taxon>Eukaryota</taxon>
        <taxon>Fungi</taxon>
        <taxon>Dikarya</taxon>
        <taxon>Basidiomycota</taxon>
        <taxon>Pucciniomycotina</taxon>
        <taxon>Microbotryomycetes</taxon>
        <taxon>Sporidiobolales</taxon>
        <taxon>Sporidiobolaceae</taxon>
        <taxon>Rhodotorula</taxon>
    </lineage>
</organism>
<dbReference type="InterPro" id="IPR009091">
    <property type="entry name" value="RCC1/BLIP-II"/>
</dbReference>
<dbReference type="SUPFAM" id="SSF50985">
    <property type="entry name" value="RCC1/BLIP-II"/>
    <property type="match status" value="1"/>
</dbReference>
<sequence length="574" mass="60334">MPRPRYSLWAAGSNSHGHLGASHPDDLHRFTRLSLPDGADEPLLVACGANHTLLLARDHAGETRVFVAGSNARGQLASSQDPRLRLSFEALDLADLCDGLEVPLGPNQYRPCEVAASWETSFIVLRSRDGTHSDVVVSLGANDWGERGAANASAVGISVAAIDVAFEASASSTVRVVQLRAGPRHVVALVEVALHVDAEGGNDKNTERFLLGWGASRQGQLGSRPLSEGPLPRITPTPNVVLLPSPYASTNITSVAVGKDHTAVLFGRFAEGLVEEELAWDNVYLFGSDKHGQLGPSNAAGSAKHAASMARIGYHDRPSNRNFLSLKDLLNPSLSPSVDPTTCSFSSVHCTWNGTYVVTAPHRASRDPATAPTPPSTFDILPAVLACGLNSHGQLATSLSSAVSQTGSRSRVSRIHLPPLPEQPSSDSSPAHTPVAPGSSPPRIAGEPSDGASTPVGLSTQTVELACGSEHVLALVSPAAGDRGRVANEVWAWGWNEHGNLGLAAGGTPVAEPRKPGDTEEASLADVWTPTRVWPPSSIHATTAHEQYGTAVRVWAGNATSWILVEDEETDELS</sequence>
<evidence type="ECO:0000256" key="1">
    <source>
        <dbReference type="ARBA" id="ARBA00022737"/>
    </source>
</evidence>
<evidence type="ECO:0000256" key="3">
    <source>
        <dbReference type="SAM" id="MobiDB-lite"/>
    </source>
</evidence>
<gene>
    <name evidence="4" type="ORF">Rhopal_005164-T1</name>
</gene>
<dbReference type="PROSITE" id="PS00626">
    <property type="entry name" value="RCC1_2"/>
    <property type="match status" value="1"/>
</dbReference>
<dbReference type="InterPro" id="IPR051210">
    <property type="entry name" value="Ub_ligase/GEF_domain"/>
</dbReference>
<keyword evidence="1" id="KW-0677">Repeat</keyword>
<dbReference type="PROSITE" id="PS50012">
    <property type="entry name" value="RCC1_3"/>
    <property type="match status" value="3"/>
</dbReference>
<protein>
    <recommendedName>
        <fullName evidence="6">Regulator of chromosome condensation 1/beta-lactamase-inhibitor protein II</fullName>
    </recommendedName>
</protein>
<dbReference type="PANTHER" id="PTHR22870">
    <property type="entry name" value="REGULATOR OF CHROMOSOME CONDENSATION"/>
    <property type="match status" value="1"/>
</dbReference>